<evidence type="ECO:0000313" key="10">
    <source>
        <dbReference type="Proteomes" id="UP000642070"/>
    </source>
</evidence>
<sequence>MILAKEMVRHRWASFLGTFAALAVGVAVISGSLALWASAQPRTPKPLAAAEVLIASPRYDPPDGGFPTYRPWSPEEVDELVGRASRTPGVAAAIPDRAFYVQRLVDGKPAGNARDAVHSGRGWASAGLSPYGLVKGNAPDRPGEVVVDAALGVPVGGQLPVLTAAGPATWTVTGAIDGPGLYVDDATARSLAGGVTVIGLRLAPGADAERVADGLGLGALGEPLTGTERSAAEPARDTRTRWIGAQLIIATVLVGGFVAVFVVASTCAFSASQRRREIGLLRAIGATPGQVRRLLLAEVLLVALGAGVLGAVGGALLAPLLEGPFVAVGLEPTGFQVGLSWWAMGVSLAAGLVVAALGVWLSARRTSRVPALDALREAAVEKRPMTPSRWIVGGLGVVVGGGLAALLPGSTAEQKPTIVLCSAMVLLVAAALLAPAVVVPLVRLVTWPFRRGATGMLVREGTSVAARRVASTAAPVLAAVGFAVLLVGTFQTANEAVGIEDTAKIPESAVAAPSGAPGLSEAAVQAQRGRSELSSTVYLASGEPIRATGSADVSGLAAAPSLGWRVGESVPLRFVDGTVQSVTVTQVSDDVFIDTVVLPRALVRAHDPTALTEVVYLSGAFAPTAGAEELTARAYVERRAAVEGDLIDLFLAVLLGISVGYTGLAVANTLLMATYGRRQEFTTLHRTGATTGQTLRVVVVEALVAVGAGTLLGLAVAVPALFEARAGLAEEIGADVTLVMPWGTLAAVVGVCGALAVAASTLPFLRRGGLPLLRRGDLSAGARTMAG</sequence>
<name>A0A917TPT7_9ACTN</name>
<comment type="subcellular location">
    <subcellularLocation>
        <location evidence="1">Cell membrane</location>
        <topology evidence="1">Multi-pass membrane protein</topology>
    </subcellularLocation>
</comment>
<keyword evidence="4 7" id="KW-1133">Transmembrane helix</keyword>
<dbReference type="PANTHER" id="PTHR30572:SF4">
    <property type="entry name" value="ABC TRANSPORTER PERMEASE YTRF"/>
    <property type="match status" value="1"/>
</dbReference>
<evidence type="ECO:0000256" key="5">
    <source>
        <dbReference type="ARBA" id="ARBA00023136"/>
    </source>
</evidence>
<dbReference type="PANTHER" id="PTHR30572">
    <property type="entry name" value="MEMBRANE COMPONENT OF TRANSPORTER-RELATED"/>
    <property type="match status" value="1"/>
</dbReference>
<reference evidence="9" key="1">
    <citation type="journal article" date="2014" name="Int. J. Syst. Evol. Microbiol.">
        <title>Complete genome sequence of Corynebacterium casei LMG S-19264T (=DSM 44701T), isolated from a smear-ripened cheese.</title>
        <authorList>
            <consortium name="US DOE Joint Genome Institute (JGI-PGF)"/>
            <person name="Walter F."/>
            <person name="Albersmeier A."/>
            <person name="Kalinowski J."/>
            <person name="Ruckert C."/>
        </authorList>
    </citation>
    <scope>NUCLEOTIDE SEQUENCE</scope>
    <source>
        <strain evidence="9">JCM 19831</strain>
    </source>
</reference>
<evidence type="ECO:0000256" key="7">
    <source>
        <dbReference type="SAM" id="Phobius"/>
    </source>
</evidence>
<feature type="transmembrane region" description="Helical" evidence="7">
    <location>
        <begin position="742"/>
        <end position="765"/>
    </location>
</feature>
<gene>
    <name evidence="9" type="ORF">GCM10007977_037060</name>
</gene>
<feature type="transmembrane region" description="Helical" evidence="7">
    <location>
        <begin position="417"/>
        <end position="442"/>
    </location>
</feature>
<keyword evidence="2" id="KW-1003">Cell membrane</keyword>
<dbReference type="Pfam" id="PF02687">
    <property type="entry name" value="FtsX"/>
    <property type="match status" value="2"/>
</dbReference>
<evidence type="ECO:0000259" key="8">
    <source>
        <dbReference type="Pfam" id="PF02687"/>
    </source>
</evidence>
<dbReference type="EMBL" id="BMPI01000016">
    <property type="protein sequence ID" value="GGM32372.1"/>
    <property type="molecule type" value="Genomic_DNA"/>
</dbReference>
<evidence type="ECO:0000256" key="3">
    <source>
        <dbReference type="ARBA" id="ARBA00022692"/>
    </source>
</evidence>
<dbReference type="InterPro" id="IPR003838">
    <property type="entry name" value="ABC3_permease_C"/>
</dbReference>
<feature type="transmembrane region" description="Helical" evidence="7">
    <location>
        <begin position="697"/>
        <end position="722"/>
    </location>
</feature>
<keyword evidence="5 7" id="KW-0472">Membrane</keyword>
<evidence type="ECO:0000256" key="1">
    <source>
        <dbReference type="ARBA" id="ARBA00004651"/>
    </source>
</evidence>
<dbReference type="RefSeq" id="WP_190251110.1">
    <property type="nucleotide sequence ID" value="NZ_BMPI01000016.1"/>
</dbReference>
<evidence type="ECO:0000256" key="6">
    <source>
        <dbReference type="ARBA" id="ARBA00038076"/>
    </source>
</evidence>
<accession>A0A917TPT7</accession>
<feature type="transmembrane region" description="Helical" evidence="7">
    <location>
        <begin position="12"/>
        <end position="37"/>
    </location>
</feature>
<feature type="transmembrane region" description="Helical" evidence="7">
    <location>
        <begin position="649"/>
        <end position="676"/>
    </location>
</feature>
<dbReference type="Proteomes" id="UP000642070">
    <property type="component" value="Unassembled WGS sequence"/>
</dbReference>
<dbReference type="GO" id="GO:0005886">
    <property type="term" value="C:plasma membrane"/>
    <property type="evidence" value="ECO:0007669"/>
    <property type="project" value="UniProtKB-SubCell"/>
</dbReference>
<feature type="transmembrane region" description="Helical" evidence="7">
    <location>
        <begin position="390"/>
        <end position="411"/>
    </location>
</feature>
<dbReference type="AlphaFoldDB" id="A0A917TPT7"/>
<feature type="transmembrane region" description="Helical" evidence="7">
    <location>
        <begin position="293"/>
        <end position="321"/>
    </location>
</feature>
<feature type="domain" description="ABC3 transporter permease C-terminal" evidence="8">
    <location>
        <begin position="654"/>
        <end position="767"/>
    </location>
</feature>
<proteinExistence type="inferred from homology"/>
<evidence type="ECO:0000256" key="2">
    <source>
        <dbReference type="ARBA" id="ARBA00022475"/>
    </source>
</evidence>
<comment type="caution">
    <text evidence="9">The sequence shown here is derived from an EMBL/GenBank/DDBJ whole genome shotgun (WGS) entry which is preliminary data.</text>
</comment>
<feature type="domain" description="ABC3 transporter permease C-terminal" evidence="8">
    <location>
        <begin position="252"/>
        <end position="369"/>
    </location>
</feature>
<evidence type="ECO:0000256" key="4">
    <source>
        <dbReference type="ARBA" id="ARBA00022989"/>
    </source>
</evidence>
<feature type="transmembrane region" description="Helical" evidence="7">
    <location>
        <begin position="247"/>
        <end position="272"/>
    </location>
</feature>
<feature type="transmembrane region" description="Helical" evidence="7">
    <location>
        <begin position="469"/>
        <end position="490"/>
    </location>
</feature>
<keyword evidence="10" id="KW-1185">Reference proteome</keyword>
<keyword evidence="3 7" id="KW-0812">Transmembrane</keyword>
<feature type="transmembrane region" description="Helical" evidence="7">
    <location>
        <begin position="341"/>
        <end position="361"/>
    </location>
</feature>
<comment type="similarity">
    <text evidence="6">Belongs to the ABC-4 integral membrane protein family.</text>
</comment>
<dbReference type="InterPro" id="IPR050250">
    <property type="entry name" value="Macrolide_Exporter_MacB"/>
</dbReference>
<organism evidence="9 10">
    <name type="scientific">Dactylosporangium sucinum</name>
    <dbReference type="NCBI Taxonomy" id="1424081"/>
    <lineage>
        <taxon>Bacteria</taxon>
        <taxon>Bacillati</taxon>
        <taxon>Actinomycetota</taxon>
        <taxon>Actinomycetes</taxon>
        <taxon>Micromonosporales</taxon>
        <taxon>Micromonosporaceae</taxon>
        <taxon>Dactylosporangium</taxon>
    </lineage>
</organism>
<protein>
    <submittedName>
        <fullName evidence="9">ABC transporter permease</fullName>
    </submittedName>
</protein>
<reference evidence="9" key="2">
    <citation type="submission" date="2020-09" db="EMBL/GenBank/DDBJ databases">
        <authorList>
            <person name="Sun Q."/>
            <person name="Ohkuma M."/>
        </authorList>
    </citation>
    <scope>NUCLEOTIDE SEQUENCE</scope>
    <source>
        <strain evidence="9">JCM 19831</strain>
    </source>
</reference>
<evidence type="ECO:0000313" key="9">
    <source>
        <dbReference type="EMBL" id="GGM32372.1"/>
    </source>
</evidence>
<dbReference type="GO" id="GO:0022857">
    <property type="term" value="F:transmembrane transporter activity"/>
    <property type="evidence" value="ECO:0007669"/>
    <property type="project" value="TreeGrafter"/>
</dbReference>